<protein>
    <submittedName>
        <fullName evidence="7">AcrR family transcriptional regulator</fullName>
    </submittedName>
</protein>
<dbReference type="GO" id="GO:0003677">
    <property type="term" value="F:DNA binding"/>
    <property type="evidence" value="ECO:0007669"/>
    <property type="project" value="UniProtKB-UniRule"/>
</dbReference>
<keyword evidence="2 4" id="KW-0238">DNA-binding</keyword>
<dbReference type="InterPro" id="IPR025996">
    <property type="entry name" value="MT1864/Rv1816-like_C"/>
</dbReference>
<accession>A0A7W9MXW5</accession>
<evidence type="ECO:0000259" key="6">
    <source>
        <dbReference type="PROSITE" id="PS50977"/>
    </source>
</evidence>
<feature type="DNA-binding region" description="H-T-H motif" evidence="4">
    <location>
        <begin position="36"/>
        <end position="55"/>
    </location>
</feature>
<evidence type="ECO:0000256" key="5">
    <source>
        <dbReference type="SAM" id="MobiDB-lite"/>
    </source>
</evidence>
<reference evidence="7 8" key="1">
    <citation type="submission" date="2020-08" db="EMBL/GenBank/DDBJ databases">
        <title>Sequencing the genomes of 1000 actinobacteria strains.</title>
        <authorList>
            <person name="Klenk H.-P."/>
        </authorList>
    </citation>
    <scope>NUCLEOTIDE SEQUENCE [LARGE SCALE GENOMIC DNA]</scope>
    <source>
        <strain evidence="7 8">DSM 28967</strain>
    </source>
</reference>
<evidence type="ECO:0000256" key="4">
    <source>
        <dbReference type="PROSITE-ProRule" id="PRU00335"/>
    </source>
</evidence>
<evidence type="ECO:0000313" key="8">
    <source>
        <dbReference type="Proteomes" id="UP000549971"/>
    </source>
</evidence>
<gene>
    <name evidence="7" type="ORF">HDA39_006539</name>
</gene>
<comment type="caution">
    <text evidence="7">The sequence shown here is derived from an EMBL/GenBank/DDBJ whole genome shotgun (WGS) entry which is preliminary data.</text>
</comment>
<dbReference type="Gene3D" id="1.10.357.10">
    <property type="entry name" value="Tetracycline Repressor, domain 2"/>
    <property type="match status" value="1"/>
</dbReference>
<keyword evidence="3" id="KW-0804">Transcription</keyword>
<evidence type="ECO:0000256" key="3">
    <source>
        <dbReference type="ARBA" id="ARBA00023163"/>
    </source>
</evidence>
<dbReference type="Pfam" id="PF00440">
    <property type="entry name" value="TetR_N"/>
    <property type="match status" value="1"/>
</dbReference>
<feature type="domain" description="HTH tetR-type" evidence="6">
    <location>
        <begin position="13"/>
        <end position="73"/>
    </location>
</feature>
<dbReference type="InterPro" id="IPR001647">
    <property type="entry name" value="HTH_TetR"/>
</dbReference>
<evidence type="ECO:0000256" key="2">
    <source>
        <dbReference type="ARBA" id="ARBA00023125"/>
    </source>
</evidence>
<dbReference type="Proteomes" id="UP000549971">
    <property type="component" value="Unassembled WGS sequence"/>
</dbReference>
<dbReference type="Pfam" id="PF13305">
    <property type="entry name" value="TetR_C_33"/>
    <property type="match status" value="1"/>
</dbReference>
<dbReference type="RefSeq" id="WP_202893185.1">
    <property type="nucleotide sequence ID" value="NZ_JACHMY010000001.1"/>
</dbReference>
<organism evidence="7 8">
    <name type="scientific">Kribbella italica</name>
    <dbReference type="NCBI Taxonomy" id="1540520"/>
    <lineage>
        <taxon>Bacteria</taxon>
        <taxon>Bacillati</taxon>
        <taxon>Actinomycetota</taxon>
        <taxon>Actinomycetes</taxon>
        <taxon>Propionibacteriales</taxon>
        <taxon>Kribbellaceae</taxon>
        <taxon>Kribbella</taxon>
    </lineage>
</organism>
<name>A0A7W9MXW5_9ACTN</name>
<feature type="compositionally biased region" description="Basic and acidic residues" evidence="5">
    <location>
        <begin position="81"/>
        <end position="108"/>
    </location>
</feature>
<dbReference type="InterPro" id="IPR009057">
    <property type="entry name" value="Homeodomain-like_sf"/>
</dbReference>
<feature type="region of interest" description="Disordered" evidence="5">
    <location>
        <begin position="81"/>
        <end position="124"/>
    </location>
</feature>
<keyword evidence="8" id="KW-1185">Reference proteome</keyword>
<dbReference type="AlphaFoldDB" id="A0A7W9MXW5"/>
<dbReference type="SUPFAM" id="SSF48498">
    <property type="entry name" value="Tetracyclin repressor-like, C-terminal domain"/>
    <property type="match status" value="1"/>
</dbReference>
<keyword evidence="1" id="KW-0805">Transcription regulation</keyword>
<sequence>MSPVNERRERERADRHRLIVTAARELAEAEGWEAVTTRRLADRVEYSQPVLYSHFNGMTGIVSAVALEGFEALAAQLRGAREEATGQAREEATGQAREEATGQAREEATGQPQEGVTGPPVAGKSGKASPLGAVCQAYLDFASTRPAVYQAMFVLPTELKFASDETPASMRACFDEFVACFRGDDEPRELSAEVVWSAVHGMAVLSGSGRIPPALQEERVGFLVSRLAE</sequence>
<dbReference type="EMBL" id="JACHMY010000001">
    <property type="protein sequence ID" value="MBB5839805.1"/>
    <property type="molecule type" value="Genomic_DNA"/>
</dbReference>
<dbReference type="SUPFAM" id="SSF46689">
    <property type="entry name" value="Homeodomain-like"/>
    <property type="match status" value="1"/>
</dbReference>
<evidence type="ECO:0000313" key="7">
    <source>
        <dbReference type="EMBL" id="MBB5839805.1"/>
    </source>
</evidence>
<evidence type="ECO:0000256" key="1">
    <source>
        <dbReference type="ARBA" id="ARBA00023015"/>
    </source>
</evidence>
<dbReference type="InterPro" id="IPR036271">
    <property type="entry name" value="Tet_transcr_reg_TetR-rel_C_sf"/>
</dbReference>
<proteinExistence type="predicted"/>
<dbReference type="PROSITE" id="PS50977">
    <property type="entry name" value="HTH_TETR_2"/>
    <property type="match status" value="1"/>
</dbReference>